<sequence length="146" mass="16649">MIAQLFYLISFLSYLNAAPCRSYKFNLLLSTTCSYVKPTTTTCKPDVDSQSAESSWDYWSILQPLMLAIYITLAALLVLLLLSCICRMCSQLFLKCGCDTWFRPCFCFDTYTDSNCSLMSDSRESYPDAKSHITKHAKGNENYRDS</sequence>
<accession>A0A1B6MP76</accession>
<dbReference type="AlphaFoldDB" id="A0A1B6MP76"/>
<name>A0A1B6MP76_9HEMI</name>
<keyword evidence="2" id="KW-0812">Transmembrane</keyword>
<evidence type="ECO:0000256" key="3">
    <source>
        <dbReference type="SAM" id="SignalP"/>
    </source>
</evidence>
<keyword evidence="3" id="KW-0732">Signal</keyword>
<evidence type="ECO:0000313" key="4">
    <source>
        <dbReference type="EMBL" id="JAT37758.1"/>
    </source>
</evidence>
<organism evidence="4">
    <name type="scientific">Graphocephala atropunctata</name>
    <dbReference type="NCBI Taxonomy" id="36148"/>
    <lineage>
        <taxon>Eukaryota</taxon>
        <taxon>Metazoa</taxon>
        <taxon>Ecdysozoa</taxon>
        <taxon>Arthropoda</taxon>
        <taxon>Hexapoda</taxon>
        <taxon>Insecta</taxon>
        <taxon>Pterygota</taxon>
        <taxon>Neoptera</taxon>
        <taxon>Paraneoptera</taxon>
        <taxon>Hemiptera</taxon>
        <taxon>Auchenorrhyncha</taxon>
        <taxon>Membracoidea</taxon>
        <taxon>Cicadellidae</taxon>
        <taxon>Cicadellinae</taxon>
        <taxon>Cicadellini</taxon>
        <taxon>Graphocephala</taxon>
    </lineage>
</organism>
<feature type="signal peptide" evidence="3">
    <location>
        <begin position="1"/>
        <end position="17"/>
    </location>
</feature>
<proteinExistence type="predicted"/>
<keyword evidence="2" id="KW-0472">Membrane</keyword>
<dbReference type="EMBL" id="GEBQ01002219">
    <property type="protein sequence ID" value="JAT37758.1"/>
    <property type="molecule type" value="Transcribed_RNA"/>
</dbReference>
<feature type="transmembrane region" description="Helical" evidence="2">
    <location>
        <begin position="65"/>
        <end position="85"/>
    </location>
</feature>
<evidence type="ECO:0000256" key="2">
    <source>
        <dbReference type="SAM" id="Phobius"/>
    </source>
</evidence>
<feature type="region of interest" description="Disordered" evidence="1">
    <location>
        <begin position="123"/>
        <end position="146"/>
    </location>
</feature>
<protein>
    <submittedName>
        <fullName evidence="4">Uncharacterized protein</fullName>
    </submittedName>
</protein>
<keyword evidence="2" id="KW-1133">Transmembrane helix</keyword>
<gene>
    <name evidence="4" type="ORF">g.55027</name>
</gene>
<reference evidence="4" key="1">
    <citation type="submission" date="2015-11" db="EMBL/GenBank/DDBJ databases">
        <title>De novo transcriptome assembly of four potential Pierce s Disease insect vectors from Arizona vineyards.</title>
        <authorList>
            <person name="Tassone E.E."/>
        </authorList>
    </citation>
    <scope>NUCLEOTIDE SEQUENCE</scope>
</reference>
<feature type="chain" id="PRO_5008588350" evidence="3">
    <location>
        <begin position="18"/>
        <end position="146"/>
    </location>
</feature>
<evidence type="ECO:0000256" key="1">
    <source>
        <dbReference type="SAM" id="MobiDB-lite"/>
    </source>
</evidence>